<dbReference type="STRING" id="1120977.GCA_000619845_02635"/>
<dbReference type="EMBL" id="SNTY01000025">
    <property type="protein sequence ID" value="TEU26813.1"/>
    <property type="molecule type" value="Genomic_DNA"/>
</dbReference>
<comment type="caution">
    <text evidence="1">The sequence shown here is derived from an EMBL/GenBank/DDBJ whole genome shotgun (WGS) entry which is preliminary data.</text>
</comment>
<protein>
    <submittedName>
        <fullName evidence="1">DUF2239 family protein</fullName>
    </submittedName>
</protein>
<dbReference type="Proteomes" id="UP000297834">
    <property type="component" value="Unassembled WGS sequence"/>
</dbReference>
<evidence type="ECO:0000313" key="1">
    <source>
        <dbReference type="EMBL" id="TEU26813.1"/>
    </source>
</evidence>
<proteinExistence type="predicted"/>
<dbReference type="Pfam" id="PF09998">
    <property type="entry name" value="DUF2239"/>
    <property type="match status" value="1"/>
</dbReference>
<evidence type="ECO:0000313" key="2">
    <source>
        <dbReference type="Proteomes" id="UP000297834"/>
    </source>
</evidence>
<gene>
    <name evidence="1" type="ORF">E2B99_07300</name>
</gene>
<sequence length="202" mass="22618">MNTLTHWTAFQDHQQFASGDPWDVAIAVSDALQQQPGQNIYIFDDQTGRMVDIDLTISPFALMAQLQTQYAVNETTAPETLRGAGRPKLGVVAREVTLLPRHWEWLATQPSGASATLRKLVEQARKQDQATVIVRQAQEATDRFMNAMLGNAPGYEAAARALYAGQKEDFLHYTEQWPTDLRNYVQRLAEPAFGAIKVESEQ</sequence>
<organism evidence="1 2">
    <name type="scientific">Alkanindiges illinoisensis</name>
    <dbReference type="NCBI Taxonomy" id="197183"/>
    <lineage>
        <taxon>Bacteria</taxon>
        <taxon>Pseudomonadati</taxon>
        <taxon>Pseudomonadota</taxon>
        <taxon>Gammaproteobacteria</taxon>
        <taxon>Moraxellales</taxon>
        <taxon>Moraxellaceae</taxon>
        <taxon>Alkanindiges</taxon>
    </lineage>
</organism>
<name>A0A4Y7XC13_9GAMM</name>
<dbReference type="AlphaFoldDB" id="A0A4Y7XC13"/>
<dbReference type="OrthoDB" id="282960at2"/>
<accession>A0A4Y7XC13</accession>
<keyword evidence="2" id="KW-1185">Reference proteome</keyword>
<reference evidence="1 2" key="1">
    <citation type="submission" date="2019-03" db="EMBL/GenBank/DDBJ databases">
        <title>Alkanindiges illinoisensis: a potential pathogenic isolated from ascites of a gastric cancer patient with abdominal metastasis.</title>
        <authorList>
            <person name="Hu X."/>
            <person name="Yang B."/>
            <person name="Yan X."/>
            <person name="Lin L."/>
            <person name="Zhao H."/>
            <person name="Zhou F."/>
            <person name="Su B."/>
            <person name="Chen J."/>
            <person name="Rui Y."/>
            <person name="Wang Q."/>
            <person name="Zheng L."/>
        </authorList>
    </citation>
    <scope>NUCLEOTIDE SEQUENCE [LARGE SCALE GENOMIC DNA]</scope>
    <source>
        <strain evidence="1 2">NFYY 23406</strain>
    </source>
</reference>
<dbReference type="RefSeq" id="WP_134244260.1">
    <property type="nucleotide sequence ID" value="NZ_SNTY01000025.1"/>
</dbReference>
<dbReference type="InterPro" id="IPR018715">
    <property type="entry name" value="DUF2239"/>
</dbReference>